<dbReference type="Gene3D" id="1.10.520.10">
    <property type="match status" value="1"/>
</dbReference>
<dbReference type="GO" id="GO:0034599">
    <property type="term" value="P:cellular response to oxidative stress"/>
    <property type="evidence" value="ECO:0007669"/>
    <property type="project" value="InterPro"/>
</dbReference>
<evidence type="ECO:0000256" key="6">
    <source>
        <dbReference type="RuleBase" id="RU004241"/>
    </source>
</evidence>
<gene>
    <name evidence="9" type="ORF">K435DRAFT_774779</name>
</gene>
<comment type="similarity">
    <text evidence="6">Belongs to the peroxidase family.</text>
</comment>
<evidence type="ECO:0000256" key="1">
    <source>
        <dbReference type="ARBA" id="ARBA00022559"/>
    </source>
</evidence>
<dbReference type="GO" id="GO:0000302">
    <property type="term" value="P:response to reactive oxygen species"/>
    <property type="evidence" value="ECO:0007669"/>
    <property type="project" value="TreeGrafter"/>
</dbReference>
<proteinExistence type="inferred from homology"/>
<keyword evidence="2" id="KW-0349">Heme</keyword>
<dbReference type="GO" id="GO:0020037">
    <property type="term" value="F:heme binding"/>
    <property type="evidence" value="ECO:0007669"/>
    <property type="project" value="UniProtKB-UniRule"/>
</dbReference>
<dbReference type="PRINTS" id="PR00458">
    <property type="entry name" value="PEROXIDASE"/>
</dbReference>
<keyword evidence="4 7" id="KW-0560">Oxidoreductase</keyword>
<dbReference type="PANTHER" id="PTHR31356:SF53">
    <property type="entry name" value="HEME PEROXIDASE"/>
    <property type="match status" value="1"/>
</dbReference>
<protein>
    <recommendedName>
        <fullName evidence="7">Peroxidase</fullName>
        <ecNumber evidence="7">1.11.1.-</ecNumber>
    </recommendedName>
</protein>
<keyword evidence="3" id="KW-0479">Metal-binding</keyword>
<dbReference type="PANTHER" id="PTHR31356">
    <property type="entry name" value="THYLAKOID LUMENAL 29 KDA PROTEIN, CHLOROPLASTIC-RELATED"/>
    <property type="match status" value="1"/>
</dbReference>
<dbReference type="InterPro" id="IPR044831">
    <property type="entry name" value="Ccp1-like"/>
</dbReference>
<dbReference type="Proteomes" id="UP000297245">
    <property type="component" value="Unassembled WGS sequence"/>
</dbReference>
<sequence length="473" mass="50798">MITHDAEAGTGGLDGSLLFEMDRDENKGAISFNETYAFLGSMYSDALSISDITALGMYVTVANCGGPILKMRAGRVDATEAGPSGVPEPTNDTPTMVARFAKAGMNVTQMVASVACGHTLGGIHGNDFPEIAGPGRSNDTDFLLFDSSATRFDNKVVTEYFSGNTSNLLVVGPEATNSDKRVFLADQNITMQALSTPEVFSSMCASVFEKMMDTVPSSVKLSDPIEPYPVKPTQLDIALTPEGNITFEGALRIQSGDRENVDDLVVKMPYKDRTGNACDGCTIETRPATFQGGFGSGFGGSFKFFQFSTSLPASTSISNFNVTIQPPNSSDIEIQDNNGVGFPIDDRIIPLQDQSCINEGPFEGDENKWNMTIVAAIRDELADKPVKLEVAVKTPRQGVIIPAIIKQSVQMEPWSDVENFKTAGYTLFKASFGLLVDSLQSSYDVVSGEGDEEVRKVFVGTGSLISKECKPWA</sequence>
<keyword evidence="5" id="KW-0408">Iron</keyword>
<dbReference type="InterPro" id="IPR002016">
    <property type="entry name" value="Haem_peroxidase"/>
</dbReference>
<evidence type="ECO:0000256" key="7">
    <source>
        <dbReference type="RuleBase" id="RU363051"/>
    </source>
</evidence>
<organism evidence="9 10">
    <name type="scientific">Dendrothele bispora (strain CBS 962.96)</name>
    <dbReference type="NCBI Taxonomy" id="1314807"/>
    <lineage>
        <taxon>Eukaryota</taxon>
        <taxon>Fungi</taxon>
        <taxon>Dikarya</taxon>
        <taxon>Basidiomycota</taxon>
        <taxon>Agaricomycotina</taxon>
        <taxon>Agaricomycetes</taxon>
        <taxon>Agaricomycetidae</taxon>
        <taxon>Agaricales</taxon>
        <taxon>Agaricales incertae sedis</taxon>
        <taxon>Dendrothele</taxon>
    </lineage>
</organism>
<evidence type="ECO:0000313" key="10">
    <source>
        <dbReference type="Proteomes" id="UP000297245"/>
    </source>
</evidence>
<reference evidence="9 10" key="1">
    <citation type="journal article" date="2019" name="Nat. Ecol. Evol.">
        <title>Megaphylogeny resolves global patterns of mushroom evolution.</title>
        <authorList>
            <person name="Varga T."/>
            <person name="Krizsan K."/>
            <person name="Foldi C."/>
            <person name="Dima B."/>
            <person name="Sanchez-Garcia M."/>
            <person name="Sanchez-Ramirez S."/>
            <person name="Szollosi G.J."/>
            <person name="Szarkandi J.G."/>
            <person name="Papp V."/>
            <person name="Albert L."/>
            <person name="Andreopoulos W."/>
            <person name="Angelini C."/>
            <person name="Antonin V."/>
            <person name="Barry K.W."/>
            <person name="Bougher N.L."/>
            <person name="Buchanan P."/>
            <person name="Buyck B."/>
            <person name="Bense V."/>
            <person name="Catcheside P."/>
            <person name="Chovatia M."/>
            <person name="Cooper J."/>
            <person name="Damon W."/>
            <person name="Desjardin D."/>
            <person name="Finy P."/>
            <person name="Geml J."/>
            <person name="Haridas S."/>
            <person name="Hughes K."/>
            <person name="Justo A."/>
            <person name="Karasinski D."/>
            <person name="Kautmanova I."/>
            <person name="Kiss B."/>
            <person name="Kocsube S."/>
            <person name="Kotiranta H."/>
            <person name="LaButti K.M."/>
            <person name="Lechner B.E."/>
            <person name="Liimatainen K."/>
            <person name="Lipzen A."/>
            <person name="Lukacs Z."/>
            <person name="Mihaltcheva S."/>
            <person name="Morgado L.N."/>
            <person name="Niskanen T."/>
            <person name="Noordeloos M.E."/>
            <person name="Ohm R.A."/>
            <person name="Ortiz-Santana B."/>
            <person name="Ovrebo C."/>
            <person name="Racz N."/>
            <person name="Riley R."/>
            <person name="Savchenko A."/>
            <person name="Shiryaev A."/>
            <person name="Soop K."/>
            <person name="Spirin V."/>
            <person name="Szebenyi C."/>
            <person name="Tomsovsky M."/>
            <person name="Tulloss R.E."/>
            <person name="Uehling J."/>
            <person name="Grigoriev I.V."/>
            <person name="Vagvolgyi C."/>
            <person name="Papp T."/>
            <person name="Martin F.M."/>
            <person name="Miettinen O."/>
            <person name="Hibbett D.S."/>
            <person name="Nagy L.G."/>
        </authorList>
    </citation>
    <scope>NUCLEOTIDE SEQUENCE [LARGE SCALE GENOMIC DNA]</scope>
    <source>
        <strain evidence="9 10">CBS 962.96</strain>
    </source>
</reference>
<dbReference type="InterPro" id="IPR010255">
    <property type="entry name" value="Haem_peroxidase_sf"/>
</dbReference>
<accession>A0A4S8MLN0</accession>
<dbReference type="EC" id="1.11.1.-" evidence="7"/>
<dbReference type="EMBL" id="ML179063">
    <property type="protein sequence ID" value="THV03758.1"/>
    <property type="molecule type" value="Genomic_DNA"/>
</dbReference>
<evidence type="ECO:0000313" key="9">
    <source>
        <dbReference type="EMBL" id="THV03758.1"/>
    </source>
</evidence>
<keyword evidence="10" id="KW-1185">Reference proteome</keyword>
<name>A0A4S8MLN0_DENBC</name>
<dbReference type="GO" id="GO:0042744">
    <property type="term" value="P:hydrogen peroxide catabolic process"/>
    <property type="evidence" value="ECO:0007669"/>
    <property type="project" value="TreeGrafter"/>
</dbReference>
<dbReference type="Pfam" id="PF00141">
    <property type="entry name" value="peroxidase"/>
    <property type="match status" value="1"/>
</dbReference>
<evidence type="ECO:0000256" key="5">
    <source>
        <dbReference type="ARBA" id="ARBA00023004"/>
    </source>
</evidence>
<keyword evidence="1 7" id="KW-0575">Peroxidase</keyword>
<dbReference type="Gene3D" id="1.10.420.10">
    <property type="entry name" value="Peroxidase, domain 2"/>
    <property type="match status" value="1"/>
</dbReference>
<dbReference type="OrthoDB" id="5985073at2759"/>
<dbReference type="SUPFAM" id="SSF48113">
    <property type="entry name" value="Heme-dependent peroxidases"/>
    <property type="match status" value="1"/>
</dbReference>
<feature type="domain" description="Plant heme peroxidase family profile" evidence="8">
    <location>
        <begin position="47"/>
        <end position="252"/>
    </location>
</feature>
<dbReference type="AlphaFoldDB" id="A0A4S8MLN0"/>
<evidence type="ECO:0000256" key="3">
    <source>
        <dbReference type="ARBA" id="ARBA00022723"/>
    </source>
</evidence>
<evidence type="ECO:0000256" key="2">
    <source>
        <dbReference type="ARBA" id="ARBA00022617"/>
    </source>
</evidence>
<evidence type="ECO:0000256" key="4">
    <source>
        <dbReference type="ARBA" id="ARBA00023002"/>
    </source>
</evidence>
<evidence type="ECO:0000259" key="8">
    <source>
        <dbReference type="PROSITE" id="PS50873"/>
    </source>
</evidence>
<dbReference type="GO" id="GO:0046872">
    <property type="term" value="F:metal ion binding"/>
    <property type="evidence" value="ECO:0007669"/>
    <property type="project" value="UniProtKB-UniRule"/>
</dbReference>
<dbReference type="GO" id="GO:0004601">
    <property type="term" value="F:peroxidase activity"/>
    <property type="evidence" value="ECO:0007669"/>
    <property type="project" value="UniProtKB-KW"/>
</dbReference>
<dbReference type="PROSITE" id="PS50873">
    <property type="entry name" value="PEROXIDASE_4"/>
    <property type="match status" value="1"/>
</dbReference>